<gene>
    <name evidence="11" type="primary">mgtE</name>
    <name evidence="11" type="ORF">HOP61_14910</name>
</gene>
<reference evidence="11" key="2">
    <citation type="journal article" date="2021" name="Front. Microbiol.">
        <title>Aerobic Denitrification and Heterotrophic Sulfur Oxidation in the Genus Halomonas Revealed by Six Novel Species Characterizations and Genome-Based Analysis.</title>
        <authorList>
            <person name="Wang L."/>
            <person name="Shao Z."/>
        </authorList>
    </citation>
    <scope>NUCLEOTIDE SEQUENCE</scope>
    <source>
        <strain evidence="11">MCCC 1A05776</strain>
    </source>
</reference>
<organism evidence="11 12">
    <name type="scientific">Billgrantia desiderata</name>
    <dbReference type="NCBI Taxonomy" id="52021"/>
    <lineage>
        <taxon>Bacteria</taxon>
        <taxon>Pseudomonadati</taxon>
        <taxon>Pseudomonadota</taxon>
        <taxon>Gammaproteobacteria</taxon>
        <taxon>Oceanospirillales</taxon>
        <taxon>Halomonadaceae</taxon>
        <taxon>Billgrantia</taxon>
    </lineage>
</organism>
<dbReference type="SUPFAM" id="SSF54631">
    <property type="entry name" value="CBS-domain pair"/>
    <property type="match status" value="1"/>
</dbReference>
<feature type="domain" description="CBS" evidence="10">
    <location>
        <begin position="200"/>
        <end position="256"/>
    </location>
</feature>
<dbReference type="SUPFAM" id="SSF161093">
    <property type="entry name" value="MgtE membrane domain-like"/>
    <property type="match status" value="1"/>
</dbReference>
<dbReference type="RefSeq" id="WP_086509025.1">
    <property type="nucleotide sequence ID" value="NZ_FNVC01000006.1"/>
</dbReference>
<evidence type="ECO:0000256" key="7">
    <source>
        <dbReference type="ARBA" id="ARBA00023136"/>
    </source>
</evidence>
<comment type="caution">
    <text evidence="11">The sequence shown here is derived from an EMBL/GenBank/DDBJ whole genome shotgun (WGS) entry which is preliminary data.</text>
</comment>
<keyword evidence="7 9" id="KW-0472">Membrane</keyword>
<dbReference type="InterPro" id="IPR036739">
    <property type="entry name" value="SLC41_membr_dom_sf"/>
</dbReference>
<proteinExistence type="inferred from homology"/>
<sequence length="449" mass="48832">MSYAILAASLRSAMQRRDQEAIERLIADMQPADLAEFVQHEHTDTVLSLLQHLPLDQRAVAFGYLSEALQEEIALRLSDTKLAELLLHMSADERTDLFKQLDEDRQQALLHAMPRAEQEDLRKLSSYEEGTAGAIMTSDYVAIPAYYDVTRALATLRATGTHAETVYQLYCIDTDGRLLGTVSLRELILAEPDSQVAELMTEEVVFVTADTAQEEVARLVARYDLLALPVINGGERLVGIVTYDDAMDVAEEEATEDMHKGMSIGKLEGGLRSASLFDLYRKRVVWLVLLVFANIFSGAGIAYFEETIEAYIALVFFLPLLVDSGGNAGSQAATLMVRGMATGDVRTRDWTRLLGREVLVAVGLGLTMALAVSVVGIFRAGTEIAMVVAMSMVLIVIVGSLIGMILPFVLNRLGWDPATASAPLVTSIADASGVLIYFAIATAVLGLPV</sequence>
<evidence type="ECO:0000256" key="1">
    <source>
        <dbReference type="ARBA" id="ARBA00004141"/>
    </source>
</evidence>
<dbReference type="Pfam" id="PF03448">
    <property type="entry name" value="MgtE_N"/>
    <property type="match status" value="1"/>
</dbReference>
<dbReference type="Gene3D" id="1.25.60.10">
    <property type="entry name" value="MgtE N-terminal domain-like"/>
    <property type="match status" value="1"/>
</dbReference>
<evidence type="ECO:0000256" key="8">
    <source>
        <dbReference type="PROSITE-ProRule" id="PRU00703"/>
    </source>
</evidence>
<evidence type="ECO:0000259" key="10">
    <source>
        <dbReference type="PROSITE" id="PS51371"/>
    </source>
</evidence>
<name>A0AAW4YXB5_9GAMM</name>
<evidence type="ECO:0000256" key="2">
    <source>
        <dbReference type="ARBA" id="ARBA00009749"/>
    </source>
</evidence>
<dbReference type="InterPro" id="IPR006669">
    <property type="entry name" value="MgtE_transporter"/>
</dbReference>
<dbReference type="Gene3D" id="1.10.357.20">
    <property type="entry name" value="SLC41 divalent cation transporters, integral membrane domain"/>
    <property type="match status" value="1"/>
</dbReference>
<dbReference type="InterPro" id="IPR006668">
    <property type="entry name" value="Mg_transptr_MgtE_intracell_dom"/>
</dbReference>
<dbReference type="Pfam" id="PF01769">
    <property type="entry name" value="MgtE"/>
    <property type="match status" value="1"/>
</dbReference>
<evidence type="ECO:0000313" key="12">
    <source>
        <dbReference type="Proteomes" id="UP001320178"/>
    </source>
</evidence>
<evidence type="ECO:0000256" key="6">
    <source>
        <dbReference type="ARBA" id="ARBA00022989"/>
    </source>
</evidence>
<comment type="subunit">
    <text evidence="9">Homodimer.</text>
</comment>
<evidence type="ECO:0000256" key="4">
    <source>
        <dbReference type="ARBA" id="ARBA00022692"/>
    </source>
</evidence>
<dbReference type="InterPro" id="IPR046342">
    <property type="entry name" value="CBS_dom_sf"/>
</dbReference>
<dbReference type="GO" id="GO:0005886">
    <property type="term" value="C:plasma membrane"/>
    <property type="evidence" value="ECO:0007669"/>
    <property type="project" value="UniProtKB-SubCell"/>
</dbReference>
<dbReference type="PANTHER" id="PTHR43773:SF1">
    <property type="entry name" value="MAGNESIUM TRANSPORTER MGTE"/>
    <property type="match status" value="1"/>
</dbReference>
<dbReference type="EMBL" id="JABFTS010000006">
    <property type="protein sequence ID" value="MCE8052586.1"/>
    <property type="molecule type" value="Genomic_DNA"/>
</dbReference>
<comment type="subcellular location">
    <subcellularLocation>
        <location evidence="9">Cell membrane</location>
        <topology evidence="9">Multi-pass membrane protein</topology>
    </subcellularLocation>
    <subcellularLocation>
        <location evidence="1">Membrane</location>
        <topology evidence="1">Multi-pass membrane protein</topology>
    </subcellularLocation>
</comment>
<evidence type="ECO:0000256" key="9">
    <source>
        <dbReference type="RuleBase" id="RU362011"/>
    </source>
</evidence>
<dbReference type="GO" id="GO:0015095">
    <property type="term" value="F:magnesium ion transmembrane transporter activity"/>
    <property type="evidence" value="ECO:0007669"/>
    <property type="project" value="UniProtKB-UniRule"/>
</dbReference>
<keyword evidence="6 9" id="KW-1133">Transmembrane helix</keyword>
<keyword evidence="8" id="KW-0129">CBS domain</keyword>
<evidence type="ECO:0000256" key="3">
    <source>
        <dbReference type="ARBA" id="ARBA00022448"/>
    </source>
</evidence>
<keyword evidence="9" id="KW-0479">Metal-binding</keyword>
<evidence type="ECO:0000256" key="5">
    <source>
        <dbReference type="ARBA" id="ARBA00022842"/>
    </source>
</evidence>
<dbReference type="Gene3D" id="3.10.580.10">
    <property type="entry name" value="CBS-domain"/>
    <property type="match status" value="1"/>
</dbReference>
<dbReference type="PROSITE" id="PS51371">
    <property type="entry name" value="CBS"/>
    <property type="match status" value="1"/>
</dbReference>
<dbReference type="CDD" id="cd04606">
    <property type="entry name" value="CBS_pair_Mg_transporter"/>
    <property type="match status" value="1"/>
</dbReference>
<dbReference type="SMART" id="SM00924">
    <property type="entry name" value="MgtE_N"/>
    <property type="match status" value="1"/>
</dbReference>
<dbReference type="AlphaFoldDB" id="A0AAW4YXB5"/>
<dbReference type="InterPro" id="IPR038076">
    <property type="entry name" value="MgtE_N_sf"/>
</dbReference>
<feature type="transmembrane region" description="Helical" evidence="9">
    <location>
        <begin position="284"/>
        <end position="304"/>
    </location>
</feature>
<dbReference type="PANTHER" id="PTHR43773">
    <property type="entry name" value="MAGNESIUM TRANSPORTER MGTE"/>
    <property type="match status" value="1"/>
</dbReference>
<keyword evidence="4 9" id="KW-0812">Transmembrane</keyword>
<feature type="transmembrane region" description="Helical" evidence="9">
    <location>
        <begin position="422"/>
        <end position="447"/>
    </location>
</feature>
<feature type="transmembrane region" description="Helical" evidence="9">
    <location>
        <begin position="358"/>
        <end position="378"/>
    </location>
</feature>
<comment type="function">
    <text evidence="9">Acts as a magnesium transporter.</text>
</comment>
<dbReference type="SMART" id="SM00116">
    <property type="entry name" value="CBS"/>
    <property type="match status" value="2"/>
</dbReference>
<evidence type="ECO:0000313" key="11">
    <source>
        <dbReference type="EMBL" id="MCE8052586.1"/>
    </source>
</evidence>
<feature type="transmembrane region" description="Helical" evidence="9">
    <location>
        <begin position="310"/>
        <end position="337"/>
    </location>
</feature>
<dbReference type="NCBIfam" id="TIGR00400">
    <property type="entry name" value="mgtE"/>
    <property type="match status" value="1"/>
</dbReference>
<keyword evidence="9" id="KW-1003">Cell membrane</keyword>
<reference evidence="11" key="1">
    <citation type="submission" date="2020-05" db="EMBL/GenBank/DDBJ databases">
        <authorList>
            <person name="Wang L."/>
            <person name="Shao Z."/>
        </authorList>
    </citation>
    <scope>NUCLEOTIDE SEQUENCE</scope>
    <source>
        <strain evidence="11">MCCC 1A05776</strain>
    </source>
</reference>
<keyword evidence="5 9" id="KW-0460">Magnesium</keyword>
<accession>A0AAW4YXB5</accession>
<dbReference type="SUPFAM" id="SSF158791">
    <property type="entry name" value="MgtE N-terminal domain-like"/>
    <property type="match status" value="1"/>
</dbReference>
<protein>
    <recommendedName>
        <fullName evidence="9">Magnesium transporter MgtE</fullName>
    </recommendedName>
</protein>
<dbReference type="Pfam" id="PF00571">
    <property type="entry name" value="CBS"/>
    <property type="match status" value="2"/>
</dbReference>
<keyword evidence="3 9" id="KW-0813">Transport</keyword>
<dbReference type="GO" id="GO:0046872">
    <property type="term" value="F:metal ion binding"/>
    <property type="evidence" value="ECO:0007669"/>
    <property type="project" value="UniProtKB-KW"/>
</dbReference>
<dbReference type="Proteomes" id="UP001320178">
    <property type="component" value="Unassembled WGS sequence"/>
</dbReference>
<feature type="transmembrane region" description="Helical" evidence="9">
    <location>
        <begin position="384"/>
        <end position="410"/>
    </location>
</feature>
<dbReference type="InterPro" id="IPR000644">
    <property type="entry name" value="CBS_dom"/>
</dbReference>
<dbReference type="InterPro" id="IPR006667">
    <property type="entry name" value="SLC41_membr_dom"/>
</dbReference>
<comment type="similarity">
    <text evidence="2 9">Belongs to the SLC41A transporter family.</text>
</comment>